<organism evidence="1 2">
    <name type="scientific">Paenibacillus phoenicis</name>
    <dbReference type="NCBI Taxonomy" id="554117"/>
    <lineage>
        <taxon>Bacteria</taxon>
        <taxon>Bacillati</taxon>
        <taxon>Bacillota</taxon>
        <taxon>Bacilli</taxon>
        <taxon>Bacillales</taxon>
        <taxon>Paenibacillaceae</taxon>
        <taxon>Paenibacillus</taxon>
    </lineage>
</organism>
<sequence>MDDKSLETIELEMAVLYRRMTTVTASRKNGNLDRAAYLLLHRINAHGAVGVKALAEGRHGSVCRLTAEI</sequence>
<evidence type="ECO:0000313" key="1">
    <source>
        <dbReference type="EMBL" id="MEA3569608.1"/>
    </source>
</evidence>
<protein>
    <submittedName>
        <fullName evidence="1">Uncharacterized protein</fullName>
    </submittedName>
</protein>
<accession>A0ABU5PI34</accession>
<evidence type="ECO:0000313" key="2">
    <source>
        <dbReference type="Proteomes" id="UP001292216"/>
    </source>
</evidence>
<keyword evidence="2" id="KW-1185">Reference proteome</keyword>
<proteinExistence type="predicted"/>
<name>A0ABU5PI34_9BACL</name>
<reference evidence="1 2" key="1">
    <citation type="submission" date="2023-12" db="EMBL/GenBank/DDBJ databases">
        <title>Whole genome sequencing of Paenibacillus phoenicis isolated from the Phoenix Mars Lander spacecraft assembly facility.</title>
        <authorList>
            <person name="Garcia A."/>
            <person name="Venkateswaran K."/>
        </authorList>
    </citation>
    <scope>NUCLEOTIDE SEQUENCE [LARGE SCALE GENOMIC DNA]</scope>
    <source>
        <strain evidence="1 2">3PO2SA</strain>
    </source>
</reference>
<dbReference type="Proteomes" id="UP001292216">
    <property type="component" value="Unassembled WGS sequence"/>
</dbReference>
<dbReference type="EMBL" id="JAYERP010000001">
    <property type="protein sequence ID" value="MEA3569608.1"/>
    <property type="molecule type" value="Genomic_DNA"/>
</dbReference>
<gene>
    <name evidence="1" type="ORF">U9M73_06305</name>
</gene>
<dbReference type="RefSeq" id="WP_009226147.1">
    <property type="nucleotide sequence ID" value="NZ_CBCSKM010000011.1"/>
</dbReference>
<comment type="caution">
    <text evidence="1">The sequence shown here is derived from an EMBL/GenBank/DDBJ whole genome shotgun (WGS) entry which is preliminary data.</text>
</comment>